<accession>A0A9D2F238</accession>
<protein>
    <submittedName>
        <fullName evidence="1">Uncharacterized protein</fullName>
    </submittedName>
</protein>
<proteinExistence type="predicted"/>
<evidence type="ECO:0000313" key="2">
    <source>
        <dbReference type="Proteomes" id="UP000824031"/>
    </source>
</evidence>
<sequence>MYKLEIFTDQMESAGATIIAAPEISLDYLTYDAYNLTVPTLTVKKGWYTHITDGAETVADGIVSDVQPGQGTVDISIRPLQALFDVAVFPSPVPDVATWLVQQITAQYVSNVDTLQNRPVQVSTAIRTAYPLELDSSAESVNLIDVMAQALSTYGIYVDTRLDMRTKKITVQVVPPPAAVTLEADKENVLEKTITLGDSYGSANKMIIRKSVTDEETEEVSYPSQATYYLHPDGTVDTTDDDRITPVFWALGTLEDSETWDADALEKAQQELAPQQYDNEIVLTYQAADRLVEPAEIQPGTPATIYVGGTAYSSILTGRGYSAGKITLTFGTVRVDLTKQLILQRRAIK</sequence>
<reference evidence="1" key="1">
    <citation type="journal article" date="2021" name="PeerJ">
        <title>Extensive microbial diversity within the chicken gut microbiome revealed by metagenomics and culture.</title>
        <authorList>
            <person name="Gilroy R."/>
            <person name="Ravi A."/>
            <person name="Getino M."/>
            <person name="Pursley I."/>
            <person name="Horton D.L."/>
            <person name="Alikhan N.F."/>
            <person name="Baker D."/>
            <person name="Gharbi K."/>
            <person name="Hall N."/>
            <person name="Watson M."/>
            <person name="Adriaenssens E.M."/>
            <person name="Foster-Nyarko E."/>
            <person name="Jarju S."/>
            <person name="Secka A."/>
            <person name="Antonio M."/>
            <person name="Oren A."/>
            <person name="Chaudhuri R.R."/>
            <person name="La Ragione R."/>
            <person name="Hildebrand F."/>
            <person name="Pallen M.J."/>
        </authorList>
    </citation>
    <scope>NUCLEOTIDE SEQUENCE</scope>
    <source>
        <strain evidence="1">3436</strain>
    </source>
</reference>
<dbReference type="AlphaFoldDB" id="A0A9D2F238"/>
<comment type="caution">
    <text evidence="1">The sequence shown here is derived from an EMBL/GenBank/DDBJ whole genome shotgun (WGS) entry which is preliminary data.</text>
</comment>
<evidence type="ECO:0000313" key="1">
    <source>
        <dbReference type="EMBL" id="HIZ47657.1"/>
    </source>
</evidence>
<organism evidence="1 2">
    <name type="scientific">Candidatus Gemmiger excrementavium</name>
    <dbReference type="NCBI Taxonomy" id="2838608"/>
    <lineage>
        <taxon>Bacteria</taxon>
        <taxon>Bacillati</taxon>
        <taxon>Bacillota</taxon>
        <taxon>Clostridia</taxon>
        <taxon>Eubacteriales</taxon>
        <taxon>Gemmiger</taxon>
    </lineage>
</organism>
<gene>
    <name evidence="1" type="ORF">H9810_02925</name>
</gene>
<dbReference type="EMBL" id="DXBO01000036">
    <property type="protein sequence ID" value="HIZ47657.1"/>
    <property type="molecule type" value="Genomic_DNA"/>
</dbReference>
<name>A0A9D2F238_9FIRM</name>
<dbReference type="Proteomes" id="UP000824031">
    <property type="component" value="Unassembled WGS sequence"/>
</dbReference>
<reference evidence="1" key="2">
    <citation type="submission" date="2021-04" db="EMBL/GenBank/DDBJ databases">
        <authorList>
            <person name="Gilroy R."/>
        </authorList>
    </citation>
    <scope>NUCLEOTIDE SEQUENCE</scope>
    <source>
        <strain evidence="1">3436</strain>
    </source>
</reference>